<evidence type="ECO:0000313" key="1">
    <source>
        <dbReference type="EMBL" id="EPR39675.1"/>
    </source>
</evidence>
<dbReference type="EMBL" id="ATHJ01000088">
    <property type="protein sequence ID" value="EPR39675.1"/>
    <property type="molecule type" value="Genomic_DNA"/>
</dbReference>
<dbReference type="AlphaFoldDB" id="S7TSK1"/>
<reference evidence="1 2" key="1">
    <citation type="journal article" date="2013" name="Genome Announc.">
        <title>Draft genome sequences for three mercury-methylating, sulfate-reducing bacteria.</title>
        <authorList>
            <person name="Brown S.D."/>
            <person name="Hurt R.A.Jr."/>
            <person name="Gilmour C.C."/>
            <person name="Elias D.A."/>
        </authorList>
    </citation>
    <scope>NUCLEOTIDE SEQUENCE [LARGE SCALE GENOMIC DNA]</scope>
    <source>
        <strain evidence="1 2">DSM 2059</strain>
    </source>
</reference>
<gene>
    <name evidence="1" type="ORF">dsmv_2523</name>
</gene>
<protein>
    <submittedName>
        <fullName evidence="1">Uncharacterized protein</fullName>
    </submittedName>
</protein>
<dbReference type="STRING" id="897.B2D07_19280"/>
<accession>S7TSK1</accession>
<sequence>MELVKNKASGKYFVVLDDDGNDDFLVVTPEGKIKRLERRLFGPRDIVDPQKTRRIRKLTQMQVDKYLEYTNE</sequence>
<dbReference type="OrthoDB" id="5422708at2"/>
<evidence type="ECO:0000313" key="2">
    <source>
        <dbReference type="Proteomes" id="UP000014977"/>
    </source>
</evidence>
<name>S7TSK1_DESML</name>
<dbReference type="RefSeq" id="WP_020877280.1">
    <property type="nucleotide sequence ID" value="NZ_ATHJ01000088.1"/>
</dbReference>
<keyword evidence="2" id="KW-1185">Reference proteome</keyword>
<dbReference type="Proteomes" id="UP000014977">
    <property type="component" value="Unassembled WGS sequence"/>
</dbReference>
<organism evidence="1 2">
    <name type="scientific">Desulfococcus multivorans DSM 2059</name>
    <dbReference type="NCBI Taxonomy" id="1121405"/>
    <lineage>
        <taxon>Bacteria</taxon>
        <taxon>Pseudomonadati</taxon>
        <taxon>Thermodesulfobacteriota</taxon>
        <taxon>Desulfobacteria</taxon>
        <taxon>Desulfobacterales</taxon>
        <taxon>Desulfococcaceae</taxon>
        <taxon>Desulfococcus</taxon>
    </lineage>
</organism>
<proteinExistence type="predicted"/>
<comment type="caution">
    <text evidence="1">The sequence shown here is derived from an EMBL/GenBank/DDBJ whole genome shotgun (WGS) entry which is preliminary data.</text>
</comment>